<sequence>MHCQIPGSSPAGGVDAVRSGEVKTAVDSSLDENTIWEAGLCEIEEEAAQLMRSESQKKALNAYATNMGLPNRKSHRNYDLVDGVCGRVATMPTLLMRVPSG</sequence>
<reference evidence="1" key="1">
    <citation type="submission" date="2018-11" db="EMBL/GenBank/DDBJ databases">
        <authorList>
            <consortium name="Pathogen Informatics"/>
        </authorList>
    </citation>
    <scope>NUCLEOTIDE SEQUENCE</scope>
</reference>
<evidence type="ECO:0000313" key="2">
    <source>
        <dbReference type="Proteomes" id="UP000784294"/>
    </source>
</evidence>
<keyword evidence="2" id="KW-1185">Reference proteome</keyword>
<protein>
    <submittedName>
        <fullName evidence="1">Uncharacterized protein</fullName>
    </submittedName>
</protein>
<organism evidence="1 2">
    <name type="scientific">Protopolystoma xenopodis</name>
    <dbReference type="NCBI Taxonomy" id="117903"/>
    <lineage>
        <taxon>Eukaryota</taxon>
        <taxon>Metazoa</taxon>
        <taxon>Spiralia</taxon>
        <taxon>Lophotrochozoa</taxon>
        <taxon>Platyhelminthes</taxon>
        <taxon>Monogenea</taxon>
        <taxon>Polyopisthocotylea</taxon>
        <taxon>Polystomatidea</taxon>
        <taxon>Polystomatidae</taxon>
        <taxon>Protopolystoma</taxon>
    </lineage>
</organism>
<proteinExistence type="predicted"/>
<accession>A0A3S5B9J2</accession>
<dbReference type="AlphaFoldDB" id="A0A3S5B9J2"/>
<name>A0A3S5B9J2_9PLAT</name>
<dbReference type="Proteomes" id="UP000784294">
    <property type="component" value="Unassembled WGS sequence"/>
</dbReference>
<gene>
    <name evidence="1" type="ORF">PXEA_LOCUS37343</name>
</gene>
<comment type="caution">
    <text evidence="1">The sequence shown here is derived from an EMBL/GenBank/DDBJ whole genome shotgun (WGS) entry which is preliminary data.</text>
</comment>
<evidence type="ECO:0000313" key="1">
    <source>
        <dbReference type="EMBL" id="VEL43903.1"/>
    </source>
</evidence>
<dbReference type="EMBL" id="CAAALY010286600">
    <property type="protein sequence ID" value="VEL43903.1"/>
    <property type="molecule type" value="Genomic_DNA"/>
</dbReference>